<dbReference type="Gene3D" id="3.40.50.880">
    <property type="match status" value="1"/>
</dbReference>
<keyword evidence="2" id="KW-1185">Reference proteome</keyword>
<evidence type="ECO:0000313" key="2">
    <source>
        <dbReference type="Proteomes" id="UP000199092"/>
    </source>
</evidence>
<dbReference type="AlphaFoldDB" id="A0A1H1YXK3"/>
<dbReference type="EMBL" id="LT629749">
    <property type="protein sequence ID" value="SDT26092.1"/>
    <property type="molecule type" value="Genomic_DNA"/>
</dbReference>
<name>A0A1H1YXK3_9ACTN</name>
<dbReference type="SUPFAM" id="SSF52317">
    <property type="entry name" value="Class I glutamine amidotransferase-like"/>
    <property type="match status" value="1"/>
</dbReference>
<reference evidence="1 2" key="1">
    <citation type="submission" date="2016-10" db="EMBL/GenBank/DDBJ databases">
        <authorList>
            <person name="de Groot N.N."/>
        </authorList>
    </citation>
    <scope>NUCLEOTIDE SEQUENCE [LARGE SCALE GENOMIC DNA]</scope>
    <source>
        <strain evidence="1 2">DSM 21741</strain>
    </source>
</reference>
<organism evidence="1 2">
    <name type="scientific">Friedmanniella luteola</name>
    <dbReference type="NCBI Taxonomy" id="546871"/>
    <lineage>
        <taxon>Bacteria</taxon>
        <taxon>Bacillati</taxon>
        <taxon>Actinomycetota</taxon>
        <taxon>Actinomycetes</taxon>
        <taxon>Propionibacteriales</taxon>
        <taxon>Nocardioidaceae</taxon>
        <taxon>Friedmanniella</taxon>
    </lineage>
</organism>
<sequence length="240" mass="24033">MGGGRDQDLHRAVYGRFWDEAAEVASGRGGTVPEVGVVVVHEADDDGRDDLAWFEAALAASGSVRCRPLPVAEGDRLELAALAGVDGLLVAGGLTPAYAAALQAAAPGVRALVAGGAPYLGFSAGAAVAPGRALVGGYRLAGRLVTAEDNGEECDELTVVDGLGLTDLAVDVHAASWGTVTRLVAAAAAGLVAGGVAVDEGTVLVLGADRPPRVGGAGRVWWVEPAREGAVRVRLQDAAG</sequence>
<accession>A0A1H1YXK3</accession>
<dbReference type="Proteomes" id="UP000199092">
    <property type="component" value="Chromosome I"/>
</dbReference>
<gene>
    <name evidence="1" type="ORF">SAMN04488543_3482</name>
</gene>
<evidence type="ECO:0000313" key="1">
    <source>
        <dbReference type="EMBL" id="SDT26092.1"/>
    </source>
</evidence>
<dbReference type="InterPro" id="IPR029062">
    <property type="entry name" value="Class_I_gatase-like"/>
</dbReference>
<proteinExistence type="predicted"/>
<protein>
    <submittedName>
        <fullName evidence="1">Cyanophycinase</fullName>
    </submittedName>
</protein>
<dbReference type="STRING" id="546871.SAMN04488543_3482"/>